<protein>
    <submittedName>
        <fullName evidence="6">Immunoglobulin I-set domain protein</fullName>
    </submittedName>
</protein>
<dbReference type="InterPro" id="IPR013783">
    <property type="entry name" value="Ig-like_fold"/>
</dbReference>
<feature type="compositionally biased region" description="Polar residues" evidence="4">
    <location>
        <begin position="17"/>
        <end position="32"/>
    </location>
</feature>
<feature type="compositionally biased region" description="Basic and acidic residues" evidence="4">
    <location>
        <begin position="630"/>
        <end position="661"/>
    </location>
</feature>
<feature type="region of interest" description="Disordered" evidence="4">
    <location>
        <begin position="128"/>
        <end position="151"/>
    </location>
</feature>
<evidence type="ECO:0000256" key="3">
    <source>
        <dbReference type="ARBA" id="ARBA00023319"/>
    </source>
</evidence>
<dbReference type="InterPro" id="IPR050964">
    <property type="entry name" value="Striated_Muscle_Regulatory"/>
</dbReference>
<dbReference type="OrthoDB" id="5860541at2759"/>
<feature type="compositionally biased region" description="Basic and acidic residues" evidence="4">
    <location>
        <begin position="1"/>
        <end position="13"/>
    </location>
</feature>
<feature type="region of interest" description="Disordered" evidence="4">
    <location>
        <begin position="566"/>
        <end position="907"/>
    </location>
</feature>
<dbReference type="PROSITE" id="PS50835">
    <property type="entry name" value="IG_LIKE"/>
    <property type="match status" value="1"/>
</dbReference>
<keyword evidence="2" id="KW-1015">Disulfide bond</keyword>
<keyword evidence="3" id="KW-0393">Immunoglobulin domain</keyword>
<accession>A0A2G9TDF2</accession>
<feature type="domain" description="Ig-like" evidence="5">
    <location>
        <begin position="470"/>
        <end position="560"/>
    </location>
</feature>
<proteinExistence type="predicted"/>
<dbReference type="InterPro" id="IPR003599">
    <property type="entry name" value="Ig_sub"/>
</dbReference>
<keyword evidence="1" id="KW-0677">Repeat</keyword>
<dbReference type="FunFam" id="2.60.40.10:FF:002550">
    <property type="entry name" value="Titin homolog"/>
    <property type="match status" value="1"/>
</dbReference>
<dbReference type="AlphaFoldDB" id="A0A2G9TDF2"/>
<evidence type="ECO:0000256" key="4">
    <source>
        <dbReference type="SAM" id="MobiDB-lite"/>
    </source>
</evidence>
<sequence length="907" mass="98924">MKKDRKLREEMHASDVQAGTPSQIGTSNSPNEGISGVSGESHGVSKLNDSIGATTEALHGTSKKRAVSENVKLARSMLPAMPQLPVIFSEEEGSATDSEESSSVVYYLSISNTVKVAETFVISAPQPQQIAPVEESSAQKKTPVRKPKPSNIKYLSDETEKLLKMKAKMSEKAVKDSEIIDSENDFGELSTDQMADFATDSDATIEQSDNEVFKPRRSQPTSALKRSKASEALNESTMNEANYRAPVFRIKKQTIKCTEGHPLAVKAFISAYPEPSISVYHNDDLISGTESLVKEGDNLYSFTFSVDSAHVEDSGKVTIKAKNQLGSDEFIAHIDVLEETKQRYSKYDLSTFEREFEAAEITTSIADVAVIRGETARLQGKVCGYPIPEMIWLKNGIEFDPTLHPDKYNVDVYPDGTFTMKIADCTPDDDDVYALLVENMAGIDSCDFQVFVVERANPRATTLAQGSVAPHFESILSDQDAVEGEKVVMMVTTQGAPPPDVRFYRDGKLICDDEKYEIRHEAKSNTHWLILKNAEKTEEAEYACQAVNAAGEAWCYSDLTVRSADKAPATDAMGKAETTQEAESEEKSPDAGVLSENSDDRKGMSTLLQKSEPEGIEAKSKLSPRKQKNQKKEASERMDSELYGESRNKDETSGAESKEVLAETTWGTPGRTFDEQTPVKVKENKQLAKDESDEAHHRAKIEKVKKADPGDKKSSAVSCDDSVPVAAVMESKADQMKGDEAAGKEEGTAAGSQPNQKGGKKDVEKLEKRETSKAAVGPTRREPSPDAAGKKKKSIPKALLIPAQISSRFGDPSTEGKSTLPPKHAKKVVKKKIEGKVPSESIHEKTVASEEGGPTGGKGTLDSQPSELVVEAHEKHQSEIEPMILDGSRKDAEMSVASRSSDAALYR</sequence>
<feature type="compositionally biased region" description="Basic and acidic residues" evidence="4">
    <location>
        <begin position="680"/>
        <end position="714"/>
    </location>
</feature>
<dbReference type="PANTHER" id="PTHR13817">
    <property type="entry name" value="TITIN"/>
    <property type="match status" value="1"/>
</dbReference>
<feature type="compositionally biased region" description="Basic and acidic residues" evidence="4">
    <location>
        <begin position="611"/>
        <end position="620"/>
    </location>
</feature>
<feature type="compositionally biased region" description="Basic and acidic residues" evidence="4">
    <location>
        <begin position="759"/>
        <end position="772"/>
    </location>
</feature>
<feature type="non-terminal residue" evidence="6">
    <location>
        <position position="907"/>
    </location>
</feature>
<organism evidence="6 7">
    <name type="scientific">Teladorsagia circumcincta</name>
    <name type="common">Brown stomach worm</name>
    <name type="synonym">Ostertagia circumcincta</name>
    <dbReference type="NCBI Taxonomy" id="45464"/>
    <lineage>
        <taxon>Eukaryota</taxon>
        <taxon>Metazoa</taxon>
        <taxon>Ecdysozoa</taxon>
        <taxon>Nematoda</taxon>
        <taxon>Chromadorea</taxon>
        <taxon>Rhabditida</taxon>
        <taxon>Rhabditina</taxon>
        <taxon>Rhabditomorpha</taxon>
        <taxon>Strongyloidea</taxon>
        <taxon>Trichostrongylidae</taxon>
        <taxon>Teladorsagia</taxon>
    </lineage>
</organism>
<dbReference type="GO" id="GO:0045214">
    <property type="term" value="P:sarcomere organization"/>
    <property type="evidence" value="ECO:0007669"/>
    <property type="project" value="TreeGrafter"/>
</dbReference>
<evidence type="ECO:0000256" key="1">
    <source>
        <dbReference type="ARBA" id="ARBA00022737"/>
    </source>
</evidence>
<feature type="compositionally biased region" description="Basic and acidic residues" evidence="4">
    <location>
        <begin position="731"/>
        <end position="747"/>
    </location>
</feature>
<dbReference type="InterPro" id="IPR036179">
    <property type="entry name" value="Ig-like_dom_sf"/>
</dbReference>
<evidence type="ECO:0000259" key="5">
    <source>
        <dbReference type="PROSITE" id="PS50835"/>
    </source>
</evidence>
<evidence type="ECO:0000313" key="7">
    <source>
        <dbReference type="Proteomes" id="UP000230423"/>
    </source>
</evidence>
<dbReference type="Gene3D" id="2.60.40.10">
    <property type="entry name" value="Immunoglobulins"/>
    <property type="match status" value="3"/>
</dbReference>
<dbReference type="FunFam" id="2.60.40.10:FF:000107">
    <property type="entry name" value="Myosin, light chain kinase a"/>
    <property type="match status" value="1"/>
</dbReference>
<dbReference type="GO" id="GO:0031430">
    <property type="term" value="C:M band"/>
    <property type="evidence" value="ECO:0007669"/>
    <property type="project" value="TreeGrafter"/>
</dbReference>
<dbReference type="SUPFAM" id="SSF48726">
    <property type="entry name" value="Immunoglobulin"/>
    <property type="match status" value="3"/>
</dbReference>
<dbReference type="Pfam" id="PF07679">
    <property type="entry name" value="I-set"/>
    <property type="match status" value="3"/>
</dbReference>
<feature type="compositionally biased region" description="Basic and acidic residues" evidence="4">
    <location>
        <begin position="831"/>
        <end position="848"/>
    </location>
</feature>
<feature type="region of interest" description="Disordered" evidence="4">
    <location>
        <begin position="214"/>
        <end position="235"/>
    </location>
</feature>
<reference evidence="6 7" key="1">
    <citation type="submission" date="2015-09" db="EMBL/GenBank/DDBJ databases">
        <title>Draft genome of the parasitic nematode Teladorsagia circumcincta isolate WARC Sus (inbred).</title>
        <authorList>
            <person name="Mitreva M."/>
        </authorList>
    </citation>
    <scope>NUCLEOTIDE SEQUENCE [LARGE SCALE GENOMIC DNA]</scope>
    <source>
        <strain evidence="6 7">S</strain>
    </source>
</reference>
<evidence type="ECO:0000256" key="2">
    <source>
        <dbReference type="ARBA" id="ARBA00023157"/>
    </source>
</evidence>
<gene>
    <name evidence="6" type="ORF">TELCIR_22599</name>
</gene>
<keyword evidence="7" id="KW-1185">Reference proteome</keyword>
<dbReference type="Proteomes" id="UP000230423">
    <property type="component" value="Unassembled WGS sequence"/>
</dbReference>
<evidence type="ECO:0000313" key="6">
    <source>
        <dbReference type="EMBL" id="PIO56009.1"/>
    </source>
</evidence>
<dbReference type="EMBL" id="KZ383252">
    <property type="protein sequence ID" value="PIO56009.1"/>
    <property type="molecule type" value="Genomic_DNA"/>
</dbReference>
<name>A0A2G9TDF2_TELCI</name>
<dbReference type="InterPro" id="IPR013098">
    <property type="entry name" value="Ig_I-set"/>
</dbReference>
<dbReference type="InterPro" id="IPR007110">
    <property type="entry name" value="Ig-like_dom"/>
</dbReference>
<dbReference type="SMART" id="SM00409">
    <property type="entry name" value="IG"/>
    <property type="match status" value="3"/>
</dbReference>
<dbReference type="PANTHER" id="PTHR13817:SF73">
    <property type="entry name" value="FIBRONECTIN TYPE-III DOMAIN-CONTAINING PROTEIN"/>
    <property type="match status" value="1"/>
</dbReference>
<feature type="region of interest" description="Disordered" evidence="4">
    <location>
        <begin position="1"/>
        <end position="67"/>
    </location>
</feature>
<feature type="compositionally biased region" description="Basic and acidic residues" evidence="4">
    <location>
        <begin position="870"/>
        <end position="879"/>
    </location>
</feature>